<dbReference type="Proteomes" id="UP001209854">
    <property type="component" value="Unassembled WGS sequence"/>
</dbReference>
<protein>
    <recommendedName>
        <fullName evidence="3">Efflux RND transporter periplasmic adaptor subunit</fullName>
    </recommendedName>
</protein>
<gene>
    <name evidence="1" type="ORF">NX722_21625</name>
</gene>
<sequence length="101" mass="10976">MKSGRWILTLLLCALLIGSLAGYKILEIRSAIAFAESLPEYSETVKTGRAKAVVFQPTVQVMGAIVQPGHVTLRNELPGRITDIGAKSFCWSVGLAFNRMP</sequence>
<evidence type="ECO:0000313" key="1">
    <source>
        <dbReference type="EMBL" id="MCW7555178.1"/>
    </source>
</evidence>
<organism evidence="1 2">
    <name type="scientific">Endozoicomonas gorgoniicola</name>
    <dbReference type="NCBI Taxonomy" id="1234144"/>
    <lineage>
        <taxon>Bacteria</taxon>
        <taxon>Pseudomonadati</taxon>
        <taxon>Pseudomonadota</taxon>
        <taxon>Gammaproteobacteria</taxon>
        <taxon>Oceanospirillales</taxon>
        <taxon>Endozoicomonadaceae</taxon>
        <taxon>Endozoicomonas</taxon>
    </lineage>
</organism>
<name>A0ABT3N1H0_9GAMM</name>
<proteinExistence type="predicted"/>
<comment type="caution">
    <text evidence="1">The sequence shown here is derived from an EMBL/GenBank/DDBJ whole genome shotgun (WGS) entry which is preliminary data.</text>
</comment>
<evidence type="ECO:0008006" key="3">
    <source>
        <dbReference type="Google" id="ProtNLM"/>
    </source>
</evidence>
<accession>A0ABT3N1H0</accession>
<dbReference type="EMBL" id="JAPFCC010000001">
    <property type="protein sequence ID" value="MCW7555178.1"/>
    <property type="molecule type" value="Genomic_DNA"/>
</dbReference>
<evidence type="ECO:0000313" key="2">
    <source>
        <dbReference type="Proteomes" id="UP001209854"/>
    </source>
</evidence>
<keyword evidence="2" id="KW-1185">Reference proteome</keyword>
<reference evidence="1 2" key="1">
    <citation type="submission" date="2022-10" db="EMBL/GenBank/DDBJ databases">
        <title>High-quality genome sequences of two octocoral-associated bacteria, Endozoicomonas euniceicola EF212 and Endozoicomonas gorgoniicola PS125.</title>
        <authorList>
            <person name="Chiou Y.-J."/>
            <person name="Chen Y.-H."/>
        </authorList>
    </citation>
    <scope>NUCLEOTIDE SEQUENCE [LARGE SCALE GENOMIC DNA]</scope>
    <source>
        <strain evidence="1 2">PS125</strain>
    </source>
</reference>
<dbReference type="RefSeq" id="WP_262564954.1">
    <property type="nucleotide sequence ID" value="NZ_JAPFCC010000001.1"/>
</dbReference>